<keyword evidence="1" id="KW-1133">Transmembrane helix</keyword>
<name>A0ABP8EW27_9MICO</name>
<feature type="transmembrane region" description="Helical" evidence="1">
    <location>
        <begin position="20"/>
        <end position="44"/>
    </location>
</feature>
<gene>
    <name evidence="2" type="ORF">GCM10022262_25540</name>
</gene>
<evidence type="ECO:0000256" key="1">
    <source>
        <dbReference type="SAM" id="Phobius"/>
    </source>
</evidence>
<feature type="transmembrane region" description="Helical" evidence="1">
    <location>
        <begin position="110"/>
        <end position="135"/>
    </location>
</feature>
<keyword evidence="3" id="KW-1185">Reference proteome</keyword>
<sequence>MSTAGRAAGPSATKADPLAALSRGVLIGATLWLLTLAGVAWALVARSTAMHGMVDGLAQVAAPMAMTLAAPTFLGMWVGMMVAMMFPTAVPLVAAHRLVGRRRGDSPWTTAALVAGYLSTWSVAGVVPFAVLVLLRDVATGGGETEWLPVAAGGILVAAGLYQFTGWKTVCLRTCRSPLAFVARHDFAGGARSAVRAGFLQGTYCLGCCWALMTVLLVVGLMNLLWMAVLSLVFIGEKVWRRGWALPRFVGVALVGLGVAIALHPPLLGVVAEIPDLGTTSSM</sequence>
<keyword evidence="1" id="KW-0472">Membrane</keyword>
<proteinExistence type="predicted"/>
<organism evidence="2 3">
    <name type="scientific">Georgenia daeguensis</name>
    <dbReference type="NCBI Taxonomy" id="908355"/>
    <lineage>
        <taxon>Bacteria</taxon>
        <taxon>Bacillati</taxon>
        <taxon>Actinomycetota</taxon>
        <taxon>Actinomycetes</taxon>
        <taxon>Micrococcales</taxon>
        <taxon>Bogoriellaceae</taxon>
        <taxon>Georgenia</taxon>
    </lineage>
</organism>
<feature type="transmembrane region" description="Helical" evidence="1">
    <location>
        <begin position="210"/>
        <end position="233"/>
    </location>
</feature>
<protein>
    <submittedName>
        <fullName evidence="2">DUF2182 domain-containing protein</fullName>
    </submittedName>
</protein>
<dbReference type="InterPro" id="IPR018688">
    <property type="entry name" value="PpoB2-like"/>
</dbReference>
<feature type="transmembrane region" description="Helical" evidence="1">
    <location>
        <begin position="245"/>
        <end position="263"/>
    </location>
</feature>
<keyword evidence="1" id="KW-0812">Transmembrane</keyword>
<feature type="transmembrane region" description="Helical" evidence="1">
    <location>
        <begin position="65"/>
        <end position="90"/>
    </location>
</feature>
<dbReference type="Pfam" id="PF09948">
    <property type="entry name" value="PpoB2"/>
    <property type="match status" value="1"/>
</dbReference>
<dbReference type="Proteomes" id="UP001499841">
    <property type="component" value="Unassembled WGS sequence"/>
</dbReference>
<accession>A0ABP8EW27</accession>
<feature type="transmembrane region" description="Helical" evidence="1">
    <location>
        <begin position="147"/>
        <end position="164"/>
    </location>
</feature>
<evidence type="ECO:0000313" key="3">
    <source>
        <dbReference type="Proteomes" id="UP001499841"/>
    </source>
</evidence>
<reference evidence="3" key="1">
    <citation type="journal article" date="2019" name="Int. J. Syst. Evol. Microbiol.">
        <title>The Global Catalogue of Microorganisms (GCM) 10K type strain sequencing project: providing services to taxonomists for standard genome sequencing and annotation.</title>
        <authorList>
            <consortium name="The Broad Institute Genomics Platform"/>
            <consortium name="The Broad Institute Genome Sequencing Center for Infectious Disease"/>
            <person name="Wu L."/>
            <person name="Ma J."/>
        </authorList>
    </citation>
    <scope>NUCLEOTIDE SEQUENCE [LARGE SCALE GENOMIC DNA]</scope>
    <source>
        <strain evidence="3">JCM 17459</strain>
    </source>
</reference>
<evidence type="ECO:0000313" key="2">
    <source>
        <dbReference type="EMBL" id="GAA4288194.1"/>
    </source>
</evidence>
<dbReference type="EMBL" id="BAABBA010000012">
    <property type="protein sequence ID" value="GAA4288194.1"/>
    <property type="molecule type" value="Genomic_DNA"/>
</dbReference>
<comment type="caution">
    <text evidence="2">The sequence shown here is derived from an EMBL/GenBank/DDBJ whole genome shotgun (WGS) entry which is preliminary data.</text>
</comment>